<protein>
    <recommendedName>
        <fullName evidence="6">NAD kinase</fullName>
        <ecNumber evidence="6">2.7.1.23</ecNumber>
    </recommendedName>
    <alternativeName>
        <fullName evidence="6">ATP-dependent NAD kinase</fullName>
    </alternativeName>
</protein>
<dbReference type="GO" id="GO:0003951">
    <property type="term" value="F:NAD+ kinase activity"/>
    <property type="evidence" value="ECO:0007669"/>
    <property type="project" value="UniProtKB-UniRule"/>
</dbReference>
<comment type="caution">
    <text evidence="6">Lacks conserved residue(s) required for the propagation of feature annotation.</text>
</comment>
<keyword evidence="1 6" id="KW-0808">Transferase</keyword>
<evidence type="ECO:0000256" key="5">
    <source>
        <dbReference type="ARBA" id="ARBA00047925"/>
    </source>
</evidence>
<keyword evidence="6" id="KW-0963">Cytoplasm</keyword>
<gene>
    <name evidence="6" type="primary">nadK</name>
    <name evidence="7" type="ORF">H8R10_00025</name>
</gene>
<evidence type="ECO:0000313" key="7">
    <source>
        <dbReference type="EMBL" id="MBD3688634.1"/>
    </source>
</evidence>
<dbReference type="HAMAP" id="MF_00361">
    <property type="entry name" value="NAD_kinase"/>
    <property type="match status" value="1"/>
</dbReference>
<dbReference type="GO" id="GO:0005737">
    <property type="term" value="C:cytoplasm"/>
    <property type="evidence" value="ECO:0007669"/>
    <property type="project" value="UniProtKB-SubCell"/>
</dbReference>
<dbReference type="EMBL" id="JACRUO010000001">
    <property type="protein sequence ID" value="MBD3688634.1"/>
    <property type="molecule type" value="Genomic_DNA"/>
</dbReference>
<comment type="cofactor">
    <cofactor evidence="6">
        <name>a divalent metal cation</name>
        <dbReference type="ChEBI" id="CHEBI:60240"/>
    </cofactor>
</comment>
<dbReference type="InterPro" id="IPR016064">
    <property type="entry name" value="NAD/diacylglycerol_kinase_sf"/>
</dbReference>
<comment type="catalytic activity">
    <reaction evidence="5 6">
        <text>NAD(+) + ATP = ADP + NADP(+) + H(+)</text>
        <dbReference type="Rhea" id="RHEA:18629"/>
        <dbReference type="ChEBI" id="CHEBI:15378"/>
        <dbReference type="ChEBI" id="CHEBI:30616"/>
        <dbReference type="ChEBI" id="CHEBI:57540"/>
        <dbReference type="ChEBI" id="CHEBI:58349"/>
        <dbReference type="ChEBI" id="CHEBI:456216"/>
        <dbReference type="EC" id="2.7.1.23"/>
    </reaction>
</comment>
<keyword evidence="6" id="KW-0547">Nucleotide-binding</keyword>
<dbReference type="Proteomes" id="UP000627538">
    <property type="component" value="Unassembled WGS sequence"/>
</dbReference>
<dbReference type="InterPro" id="IPR017438">
    <property type="entry name" value="ATP-NAD_kinase_N"/>
</dbReference>
<accession>A0A8I0G7K6</accession>
<evidence type="ECO:0000313" key="8">
    <source>
        <dbReference type="Proteomes" id="UP000627538"/>
    </source>
</evidence>
<evidence type="ECO:0000256" key="6">
    <source>
        <dbReference type="HAMAP-Rule" id="MF_00361"/>
    </source>
</evidence>
<dbReference type="EC" id="2.7.1.23" evidence="6"/>
<evidence type="ECO:0000256" key="2">
    <source>
        <dbReference type="ARBA" id="ARBA00022777"/>
    </source>
</evidence>
<dbReference type="InterPro" id="IPR017437">
    <property type="entry name" value="ATP-NAD_kinase_PpnK-typ_C"/>
</dbReference>
<dbReference type="GO" id="GO:0051287">
    <property type="term" value="F:NAD binding"/>
    <property type="evidence" value="ECO:0007669"/>
    <property type="project" value="UniProtKB-ARBA"/>
</dbReference>
<dbReference type="GO" id="GO:0005524">
    <property type="term" value="F:ATP binding"/>
    <property type="evidence" value="ECO:0007669"/>
    <property type="project" value="UniProtKB-KW"/>
</dbReference>
<keyword evidence="2 6" id="KW-0418">Kinase</keyword>
<comment type="caution">
    <text evidence="7">The sequence shown here is derived from an EMBL/GenBank/DDBJ whole genome shotgun (WGS) entry which is preliminary data.</text>
</comment>
<keyword evidence="8" id="KW-1185">Reference proteome</keyword>
<feature type="binding site" evidence="6">
    <location>
        <begin position="128"/>
        <end position="129"/>
    </location>
    <ligand>
        <name>NAD(+)</name>
        <dbReference type="ChEBI" id="CHEBI:57540"/>
    </ligand>
</feature>
<dbReference type="Pfam" id="PF20143">
    <property type="entry name" value="NAD_kinase_C"/>
    <property type="match status" value="1"/>
</dbReference>
<feature type="active site" description="Proton acceptor" evidence="6">
    <location>
        <position position="54"/>
    </location>
</feature>
<feature type="binding site" evidence="6">
    <location>
        <position position="158"/>
    </location>
    <ligand>
        <name>NAD(+)</name>
        <dbReference type="ChEBI" id="CHEBI:57540"/>
    </ligand>
</feature>
<dbReference type="InterPro" id="IPR002504">
    <property type="entry name" value="NADK"/>
</dbReference>
<dbReference type="GO" id="GO:0006741">
    <property type="term" value="P:NADP+ biosynthetic process"/>
    <property type="evidence" value="ECO:0007669"/>
    <property type="project" value="UniProtKB-UniRule"/>
</dbReference>
<dbReference type="Gene3D" id="3.40.50.10330">
    <property type="entry name" value="Probable inorganic polyphosphate/atp-NAD kinase, domain 1"/>
    <property type="match status" value="1"/>
</dbReference>
<keyword evidence="4 6" id="KW-0520">NAD</keyword>
<dbReference type="Pfam" id="PF01513">
    <property type="entry name" value="NAD_kinase"/>
    <property type="match status" value="1"/>
</dbReference>
<feature type="binding site" evidence="6">
    <location>
        <begin position="169"/>
        <end position="174"/>
    </location>
    <ligand>
        <name>NAD(+)</name>
        <dbReference type="ChEBI" id="CHEBI:57540"/>
    </ligand>
</feature>
<evidence type="ECO:0000256" key="1">
    <source>
        <dbReference type="ARBA" id="ARBA00022679"/>
    </source>
</evidence>
<feature type="binding site" evidence="6">
    <location>
        <begin position="54"/>
        <end position="55"/>
    </location>
    <ligand>
        <name>NAD(+)</name>
        <dbReference type="ChEBI" id="CHEBI:57540"/>
    </ligand>
</feature>
<dbReference type="Gene3D" id="2.60.200.30">
    <property type="entry name" value="Probable inorganic polyphosphate/atp-NAD kinase, domain 2"/>
    <property type="match status" value="1"/>
</dbReference>
<dbReference type="PANTHER" id="PTHR20275">
    <property type="entry name" value="NAD KINASE"/>
    <property type="match status" value="1"/>
</dbReference>
<dbReference type="GO" id="GO:0046872">
    <property type="term" value="F:metal ion binding"/>
    <property type="evidence" value="ECO:0007669"/>
    <property type="project" value="UniProtKB-UniRule"/>
</dbReference>
<keyword evidence="3 6" id="KW-0521">NADP</keyword>
<dbReference type="SUPFAM" id="SSF111331">
    <property type="entry name" value="NAD kinase/diacylglycerol kinase-like"/>
    <property type="match status" value="1"/>
</dbReference>
<reference evidence="7 8" key="1">
    <citation type="submission" date="2020-08" db="EMBL/GenBank/DDBJ databases">
        <title>Winkia gen. nov., sp. nov., isolated from faeces of the Anser albifrons in China.</title>
        <authorList>
            <person name="Liu Q."/>
        </authorList>
    </citation>
    <scope>NUCLEOTIDE SEQUENCE [LARGE SCALE GENOMIC DNA]</scope>
    <source>
        <strain evidence="7 8">C62</strain>
    </source>
</reference>
<name>A0A8I0G7K6_9ACTO</name>
<dbReference type="NCBIfam" id="NF002892">
    <property type="entry name" value="PRK03372.1"/>
    <property type="match status" value="1"/>
</dbReference>
<organism evidence="7 8">
    <name type="scientific">Nanchangia anserum</name>
    <dbReference type="NCBI Taxonomy" id="2692125"/>
    <lineage>
        <taxon>Bacteria</taxon>
        <taxon>Bacillati</taxon>
        <taxon>Actinomycetota</taxon>
        <taxon>Actinomycetes</taxon>
        <taxon>Actinomycetales</taxon>
        <taxon>Actinomycetaceae</taxon>
        <taxon>Nanchangia</taxon>
    </lineage>
</organism>
<comment type="similarity">
    <text evidence="6">Belongs to the NAD kinase family.</text>
</comment>
<proteinExistence type="inferred from homology"/>
<evidence type="ECO:0000256" key="4">
    <source>
        <dbReference type="ARBA" id="ARBA00023027"/>
    </source>
</evidence>
<evidence type="ECO:0000256" key="3">
    <source>
        <dbReference type="ARBA" id="ARBA00022857"/>
    </source>
</evidence>
<dbReference type="GO" id="GO:0019674">
    <property type="term" value="P:NAD+ metabolic process"/>
    <property type="evidence" value="ECO:0007669"/>
    <property type="project" value="InterPro"/>
</dbReference>
<dbReference type="RefSeq" id="WP_191070749.1">
    <property type="nucleotide sequence ID" value="NZ_CP060506.1"/>
</dbReference>
<dbReference type="AlphaFoldDB" id="A0A8I0G7K6"/>
<sequence length="280" mass="29673">MTTRCVMILSHVRRPEAATYAETVTTHLERAGVACVGPDDTTSPIELVLALGGDGTMLAAAEKARARDVPLLGVNFGHMGFLTDVDADALGSVIDAIAHRSYDVSTRMALDVTLTRSDGTHSMDWAFNEAAILSLMRAQPAHLGVGIDGRGISTYGADGVIVATPTGSTAYSFSAGGPIVWPDVEAVVMAPVSAHGLFTRPLVISPSSVLEVFVLPDQPSGVEVWCDGRRRLTGGPGSTIRSTKSRTPVRLAHVSDVPFSGRLVRKFDLPIKGWRMHADD</sequence>
<comment type="subcellular location">
    <subcellularLocation>
        <location evidence="6">Cytoplasm</location>
    </subcellularLocation>
</comment>
<dbReference type="PANTHER" id="PTHR20275:SF0">
    <property type="entry name" value="NAD KINASE"/>
    <property type="match status" value="1"/>
</dbReference>
<comment type="function">
    <text evidence="6">Involved in the regulation of the intracellular balance of NAD and NADP, and is a key enzyme in the biosynthesis of NADP. Catalyzes specifically the phosphorylation on 2'-hydroxyl of the adenosine moiety of NAD to yield NADP.</text>
</comment>
<keyword evidence="6" id="KW-0067">ATP-binding</keyword>